<dbReference type="InterPro" id="IPR017907">
    <property type="entry name" value="Znf_RING_CS"/>
</dbReference>
<dbReference type="PROSITE" id="PS00518">
    <property type="entry name" value="ZF_RING_1"/>
    <property type="match status" value="1"/>
</dbReference>
<name>A0A8U8C5I7_GEOPR</name>
<reference evidence="3" key="2">
    <citation type="submission" date="2025-08" db="UniProtKB">
        <authorList>
            <consortium name="Ensembl"/>
        </authorList>
    </citation>
    <scope>IDENTIFICATION</scope>
</reference>
<protein>
    <recommendedName>
        <fullName evidence="2">RING-type domain-containing protein</fullName>
    </recommendedName>
</protein>
<evidence type="ECO:0000256" key="1">
    <source>
        <dbReference type="SAM" id="MobiDB-lite"/>
    </source>
</evidence>
<accession>A0A8U8C5I7</accession>
<organism evidence="3 4">
    <name type="scientific">Geospiza parvula</name>
    <name type="common">Small tree-finch</name>
    <name type="synonym">Camarhynchus parvulus</name>
    <dbReference type="NCBI Taxonomy" id="87175"/>
    <lineage>
        <taxon>Eukaryota</taxon>
        <taxon>Metazoa</taxon>
        <taxon>Chordata</taxon>
        <taxon>Craniata</taxon>
        <taxon>Vertebrata</taxon>
        <taxon>Euteleostomi</taxon>
        <taxon>Archelosauria</taxon>
        <taxon>Archosauria</taxon>
        <taxon>Dinosauria</taxon>
        <taxon>Saurischia</taxon>
        <taxon>Theropoda</taxon>
        <taxon>Coelurosauria</taxon>
        <taxon>Aves</taxon>
        <taxon>Neognathae</taxon>
        <taxon>Neoaves</taxon>
        <taxon>Telluraves</taxon>
        <taxon>Australaves</taxon>
        <taxon>Passeriformes</taxon>
        <taxon>Thraupidae</taxon>
        <taxon>Camarhynchus</taxon>
    </lineage>
</organism>
<dbReference type="Pfam" id="PF13923">
    <property type="entry name" value="zf-C3HC4_2"/>
    <property type="match status" value="1"/>
</dbReference>
<dbReference type="Ensembl" id="ENSCPVT00000026166.1">
    <property type="protein sequence ID" value="ENSCPVP00000023594.1"/>
    <property type="gene ID" value="ENSCPVG00000017251.1"/>
</dbReference>
<dbReference type="Proteomes" id="UP000694382">
    <property type="component" value="Chromosome 1A"/>
</dbReference>
<sequence length="79" mass="8968">MRRPAYVTFCMHKFCLSCIQQWARARNSCPVYFGFSAYPLVLHPINCTVLSRACVSRPKNVSGSTRPRWDSLQSTKGPS</sequence>
<reference evidence="3" key="1">
    <citation type="submission" date="2020-02" db="EMBL/GenBank/DDBJ databases">
        <authorList>
            <person name="Enbody D E."/>
            <person name="Pettersson E M."/>
        </authorList>
    </citation>
    <scope>NUCLEOTIDE SEQUENCE [LARGE SCALE GENOMIC DNA]</scope>
</reference>
<keyword evidence="4" id="KW-1185">Reference proteome</keyword>
<evidence type="ECO:0000259" key="2">
    <source>
        <dbReference type="Pfam" id="PF13923"/>
    </source>
</evidence>
<dbReference type="SUPFAM" id="SSF57850">
    <property type="entry name" value="RING/U-box"/>
    <property type="match status" value="1"/>
</dbReference>
<feature type="compositionally biased region" description="Polar residues" evidence="1">
    <location>
        <begin position="59"/>
        <end position="79"/>
    </location>
</feature>
<dbReference type="InterPro" id="IPR001841">
    <property type="entry name" value="Znf_RING"/>
</dbReference>
<dbReference type="AlphaFoldDB" id="A0A8U8C5I7"/>
<dbReference type="Gene3D" id="3.30.40.10">
    <property type="entry name" value="Zinc/RING finger domain, C3HC4 (zinc finger)"/>
    <property type="match status" value="1"/>
</dbReference>
<feature type="region of interest" description="Disordered" evidence="1">
    <location>
        <begin position="58"/>
        <end position="79"/>
    </location>
</feature>
<feature type="domain" description="RING-type" evidence="2">
    <location>
        <begin position="3"/>
        <end position="31"/>
    </location>
</feature>
<reference evidence="3" key="3">
    <citation type="submission" date="2025-09" db="UniProtKB">
        <authorList>
            <consortium name="Ensembl"/>
        </authorList>
    </citation>
    <scope>IDENTIFICATION</scope>
</reference>
<proteinExistence type="predicted"/>
<dbReference type="InterPro" id="IPR013083">
    <property type="entry name" value="Znf_RING/FYVE/PHD"/>
</dbReference>
<evidence type="ECO:0000313" key="3">
    <source>
        <dbReference type="Ensembl" id="ENSCPVP00000023594.1"/>
    </source>
</evidence>
<evidence type="ECO:0000313" key="4">
    <source>
        <dbReference type="Proteomes" id="UP000694382"/>
    </source>
</evidence>